<geneLocation type="plasmid" evidence="14">
    <name>unnamed2</name>
</geneLocation>
<dbReference type="GO" id="GO:0051607">
    <property type="term" value="P:defense response to virus"/>
    <property type="evidence" value="ECO:0007669"/>
    <property type="project" value="UniProtKB-KW"/>
</dbReference>
<organism evidence="14">
    <name type="scientific">Rhizobium sp. ZPR3</name>
    <dbReference type="NCBI Taxonomy" id="3158967"/>
    <lineage>
        <taxon>Bacteria</taxon>
        <taxon>Pseudomonadati</taxon>
        <taxon>Pseudomonadota</taxon>
        <taxon>Alphaproteobacteria</taxon>
        <taxon>Hyphomicrobiales</taxon>
        <taxon>Rhizobiaceae</taxon>
        <taxon>Rhizobium/Agrobacterium group</taxon>
        <taxon>Rhizobium</taxon>
    </lineage>
</organism>
<keyword evidence="1" id="KW-0808">Transferase</keyword>
<feature type="domain" description="Cyclic GMP-AMP synthase DncV-like nucleotidyltransferase" evidence="12">
    <location>
        <begin position="56"/>
        <end position="147"/>
    </location>
</feature>
<evidence type="ECO:0000259" key="12">
    <source>
        <dbReference type="Pfam" id="PF21654"/>
    </source>
</evidence>
<evidence type="ECO:0000313" key="14">
    <source>
        <dbReference type="EMBL" id="XBT97366.1"/>
    </source>
</evidence>
<dbReference type="InterPro" id="IPR047805">
    <property type="entry name" value="GAMP_synthase"/>
</dbReference>
<evidence type="ECO:0000256" key="6">
    <source>
        <dbReference type="ARBA" id="ARBA00022842"/>
    </source>
</evidence>
<evidence type="ECO:0000256" key="5">
    <source>
        <dbReference type="ARBA" id="ARBA00022840"/>
    </source>
</evidence>
<name>A0AAU7S4L7_9HYPH</name>
<keyword evidence="14" id="KW-0614">Plasmid</keyword>
<keyword evidence="4" id="KW-0547">Nucleotide-binding</keyword>
<keyword evidence="7" id="KW-0546">Nucleotide metabolism</keyword>
<feature type="domain" description="Cyclic GMP-AMP synthase C-terminal" evidence="13">
    <location>
        <begin position="214"/>
        <end position="339"/>
    </location>
</feature>
<evidence type="ECO:0000256" key="4">
    <source>
        <dbReference type="ARBA" id="ARBA00022741"/>
    </source>
</evidence>
<dbReference type="GO" id="GO:0140701">
    <property type="term" value="F:3',3'-cyclic GMP-AMP synthase activity"/>
    <property type="evidence" value="ECO:0007669"/>
    <property type="project" value="InterPro"/>
</dbReference>
<evidence type="ECO:0000256" key="11">
    <source>
        <dbReference type="ARBA" id="ARBA00048304"/>
    </source>
</evidence>
<dbReference type="InterPro" id="IPR048445">
    <property type="entry name" value="DncV-like_NTFase"/>
</dbReference>
<reference evidence="14" key="1">
    <citation type="submission" date="2024-06" db="EMBL/GenBank/DDBJ databases">
        <authorList>
            <person name="Li T."/>
            <person name="Gao R."/>
        </authorList>
    </citation>
    <scope>NUCLEOTIDE SEQUENCE</scope>
    <source>
        <strain evidence="14">ZPR3</strain>
        <plasmid evidence="14">unnamed2</plasmid>
    </source>
</reference>
<keyword evidence="9" id="KW-0342">GTP-binding</keyword>
<keyword evidence="8" id="KW-0051">Antiviral defense</keyword>
<keyword evidence="6" id="KW-0460">Magnesium</keyword>
<evidence type="ECO:0000256" key="10">
    <source>
        <dbReference type="ARBA" id="ARBA00044145"/>
    </source>
</evidence>
<dbReference type="GO" id="GO:0046872">
    <property type="term" value="F:metal ion binding"/>
    <property type="evidence" value="ECO:0007669"/>
    <property type="project" value="UniProtKB-KW"/>
</dbReference>
<evidence type="ECO:0000256" key="8">
    <source>
        <dbReference type="ARBA" id="ARBA00023118"/>
    </source>
</evidence>
<evidence type="ECO:0000256" key="1">
    <source>
        <dbReference type="ARBA" id="ARBA00022679"/>
    </source>
</evidence>
<keyword evidence="5" id="KW-0067">ATP-binding</keyword>
<keyword evidence="2" id="KW-0548">Nucleotidyltransferase</keyword>
<evidence type="ECO:0000256" key="2">
    <source>
        <dbReference type="ARBA" id="ARBA00022695"/>
    </source>
</evidence>
<keyword evidence="3" id="KW-0479">Metal-binding</keyword>
<protein>
    <recommendedName>
        <fullName evidence="10">Cyclic GMP-AMP synthase</fullName>
    </recommendedName>
</protein>
<evidence type="ECO:0000256" key="9">
    <source>
        <dbReference type="ARBA" id="ARBA00023134"/>
    </source>
</evidence>
<dbReference type="AlphaFoldDB" id="A0AAU7S4L7"/>
<dbReference type="EMBL" id="CP157962">
    <property type="protein sequence ID" value="XBT97366.1"/>
    <property type="molecule type" value="Genomic_DNA"/>
</dbReference>
<dbReference type="GO" id="GO:0005525">
    <property type="term" value="F:GTP binding"/>
    <property type="evidence" value="ECO:0007669"/>
    <property type="project" value="UniProtKB-KW"/>
</dbReference>
<sequence length="374" mass="42541">MANVSKLLHNTVDDNYLANLKADETSLRNARTKIRERLRDAFARSSAEIFGVPVRPKFFTQGSFAYKTLNLPAFPPDQQKDLDDGCYLPLSFVRGERPSQAASAFFAFVETALAGLAEEEGWVLIKEKATCVRLVISRDGHIDIPLYAIPDGDFQHLEEARNVQKMHTADAKIDSWDALPSDAVLLAHREKDWVESDPRKIHDWFIDAVDLYKERLRHDSRYMKAWRDHHRLDEDGLTSINIMACVWKAYEAIRGPFLPDRADERLLRVVEKIQMYLVDDVRIPPCGDENINRMTATERKRVIGKLQELEASLREIVTKCDNENRAIELLRAGFGPRVPFRPDLVIIQATPAVTVLSEPKKKVPAPEVGRSISG</sequence>
<gene>
    <name evidence="14" type="ORF">ABM479_29280</name>
</gene>
<dbReference type="InterPro" id="IPR048446">
    <property type="entry name" value="DncV_C"/>
</dbReference>
<dbReference type="Pfam" id="PF21713">
    <property type="entry name" value="DncV_C"/>
    <property type="match status" value="1"/>
</dbReference>
<dbReference type="Pfam" id="PF21654">
    <property type="entry name" value="DncV-like_NTFase"/>
    <property type="match status" value="1"/>
</dbReference>
<dbReference type="GO" id="GO:0005524">
    <property type="term" value="F:ATP binding"/>
    <property type="evidence" value="ECO:0007669"/>
    <property type="project" value="UniProtKB-KW"/>
</dbReference>
<dbReference type="GO" id="GO:0009117">
    <property type="term" value="P:nucleotide metabolic process"/>
    <property type="evidence" value="ECO:0007669"/>
    <property type="project" value="UniProtKB-KW"/>
</dbReference>
<evidence type="ECO:0000256" key="7">
    <source>
        <dbReference type="ARBA" id="ARBA00023080"/>
    </source>
</evidence>
<dbReference type="NCBIfam" id="NF041078">
    <property type="entry name" value="cGAS"/>
    <property type="match status" value="1"/>
</dbReference>
<evidence type="ECO:0000256" key="3">
    <source>
        <dbReference type="ARBA" id="ARBA00022723"/>
    </source>
</evidence>
<dbReference type="RefSeq" id="WP_349962424.1">
    <property type="nucleotide sequence ID" value="NZ_CP157962.1"/>
</dbReference>
<accession>A0AAU7S4L7</accession>
<comment type="catalytic activity">
    <reaction evidence="11">
        <text>GTP + ATP = 3',3'-cGAMP + 2 diphosphate</text>
        <dbReference type="Rhea" id="RHEA:35647"/>
        <dbReference type="ChEBI" id="CHEBI:30616"/>
        <dbReference type="ChEBI" id="CHEBI:33019"/>
        <dbReference type="ChEBI" id="CHEBI:37565"/>
        <dbReference type="ChEBI" id="CHEBI:71501"/>
    </reaction>
    <physiologicalReaction direction="left-to-right" evidence="11">
        <dbReference type="Rhea" id="RHEA:35648"/>
    </physiologicalReaction>
</comment>
<proteinExistence type="predicted"/>
<evidence type="ECO:0000259" key="13">
    <source>
        <dbReference type="Pfam" id="PF21713"/>
    </source>
</evidence>